<dbReference type="Proteomes" id="UP001056383">
    <property type="component" value="Chromosome"/>
</dbReference>
<dbReference type="EMBL" id="CP095474">
    <property type="protein sequence ID" value="URN16130.1"/>
    <property type="molecule type" value="Genomic_DNA"/>
</dbReference>
<keyword evidence="3" id="KW-1185">Reference proteome</keyword>
<dbReference type="RefSeq" id="WP_158684362.1">
    <property type="nucleotide sequence ID" value="NZ_CP095474.1"/>
</dbReference>
<protein>
    <submittedName>
        <fullName evidence="2">Uncharacterized protein</fullName>
    </submittedName>
</protein>
<accession>A0ABY4TD29</accession>
<proteinExistence type="predicted"/>
<organism evidence="2 3">
    <name type="scientific">Streptomyces sudanensis</name>
    <dbReference type="NCBI Taxonomy" id="436397"/>
    <lineage>
        <taxon>Bacteria</taxon>
        <taxon>Bacillati</taxon>
        <taxon>Actinomycetota</taxon>
        <taxon>Actinomycetes</taxon>
        <taxon>Kitasatosporales</taxon>
        <taxon>Streptomycetaceae</taxon>
        <taxon>Streptomyces</taxon>
    </lineage>
</organism>
<reference evidence="2" key="1">
    <citation type="submission" date="2022-04" db="EMBL/GenBank/DDBJ databases">
        <title>Systematic whole-genome sequencing reveals an unexpected diversity among actinomycetoma pathogens and provides insights into their antibacterial susceptibilities.</title>
        <authorList>
            <person name="Watson A.K."/>
            <person name="Kepplinger B."/>
            <person name="Bakhiet S.M."/>
            <person name="Mhmoud N.A."/>
            <person name="Chapman J."/>
            <person name="Allenby N."/>
            <person name="Mickiewicz K."/>
            <person name="Goodfellow M."/>
            <person name="Fahal A.H."/>
            <person name="Errington J."/>
        </authorList>
    </citation>
    <scope>NUCLEOTIDE SEQUENCE</scope>
    <source>
        <strain evidence="2">SD 504</strain>
    </source>
</reference>
<evidence type="ECO:0000313" key="3">
    <source>
        <dbReference type="Proteomes" id="UP001056383"/>
    </source>
</evidence>
<sequence length="75" mass="8122">MASPSHPDVPARSVQRTGGGMTLRVYRVRPDGTTTTIRERREVEPANDIPLSPMFPPCSCPRCGTPADDEREAAG</sequence>
<feature type="region of interest" description="Disordered" evidence="1">
    <location>
        <begin position="1"/>
        <end position="21"/>
    </location>
</feature>
<gene>
    <name evidence="2" type="ORF">MW084_09425</name>
</gene>
<name>A0ABY4TD29_9ACTN</name>
<evidence type="ECO:0000313" key="2">
    <source>
        <dbReference type="EMBL" id="URN16130.1"/>
    </source>
</evidence>
<evidence type="ECO:0000256" key="1">
    <source>
        <dbReference type="SAM" id="MobiDB-lite"/>
    </source>
</evidence>